<reference evidence="7" key="1">
    <citation type="submission" date="2020-12" db="EMBL/GenBank/DDBJ databases">
        <title>Leucobacter sp. CAS1, isolated from Chromium sludge.</title>
        <authorList>
            <person name="Xu Z."/>
        </authorList>
    </citation>
    <scope>NUCLEOTIDE SEQUENCE</scope>
    <source>
        <strain evidence="7">CSA1</strain>
    </source>
</reference>
<keyword evidence="5" id="KW-0472">Membrane</keyword>
<gene>
    <name evidence="7" type="ORF">JD276_15110</name>
</gene>
<keyword evidence="3" id="KW-0378">Hydrolase</keyword>
<evidence type="ECO:0000256" key="1">
    <source>
        <dbReference type="ARBA" id="ARBA00010541"/>
    </source>
</evidence>
<dbReference type="Pfam" id="PF13180">
    <property type="entry name" value="PDZ_2"/>
    <property type="match status" value="1"/>
</dbReference>
<dbReference type="InterPro" id="IPR001940">
    <property type="entry name" value="Peptidase_S1C"/>
</dbReference>
<keyword evidence="5" id="KW-0812">Transmembrane</keyword>
<dbReference type="Gene3D" id="2.40.10.120">
    <property type="match status" value="2"/>
</dbReference>
<keyword evidence="8" id="KW-1185">Reference proteome</keyword>
<feature type="compositionally biased region" description="Basic and acidic residues" evidence="4">
    <location>
        <begin position="361"/>
        <end position="370"/>
    </location>
</feature>
<dbReference type="CDD" id="cd00600">
    <property type="entry name" value="Sm_like"/>
    <property type="match status" value="1"/>
</dbReference>
<dbReference type="Gene3D" id="2.30.42.10">
    <property type="match status" value="1"/>
</dbReference>
<evidence type="ECO:0000256" key="5">
    <source>
        <dbReference type="SAM" id="Phobius"/>
    </source>
</evidence>
<dbReference type="Pfam" id="PF13365">
    <property type="entry name" value="Trypsin_2"/>
    <property type="match status" value="1"/>
</dbReference>
<keyword evidence="5" id="KW-1133">Transmembrane helix</keyword>
<dbReference type="PROSITE" id="PS50106">
    <property type="entry name" value="PDZ"/>
    <property type="match status" value="1"/>
</dbReference>
<dbReference type="InterPro" id="IPR001478">
    <property type="entry name" value="PDZ"/>
</dbReference>
<dbReference type="SUPFAM" id="SSF50156">
    <property type="entry name" value="PDZ domain-like"/>
    <property type="match status" value="1"/>
</dbReference>
<feature type="region of interest" description="Disordered" evidence="4">
    <location>
        <begin position="1"/>
        <end position="145"/>
    </location>
</feature>
<dbReference type="SUPFAM" id="SSF50494">
    <property type="entry name" value="Trypsin-like serine proteases"/>
    <property type="match status" value="1"/>
</dbReference>
<comment type="similarity">
    <text evidence="1">Belongs to the peptidase S1C family.</text>
</comment>
<feature type="region of interest" description="Disordered" evidence="4">
    <location>
        <begin position="456"/>
        <end position="476"/>
    </location>
</feature>
<dbReference type="GO" id="GO:0042597">
    <property type="term" value="C:periplasmic space"/>
    <property type="evidence" value="ECO:0007669"/>
    <property type="project" value="TreeGrafter"/>
</dbReference>
<dbReference type="GO" id="GO:0004252">
    <property type="term" value="F:serine-type endopeptidase activity"/>
    <property type="evidence" value="ECO:0007669"/>
    <property type="project" value="InterPro"/>
</dbReference>
<evidence type="ECO:0000256" key="3">
    <source>
        <dbReference type="ARBA" id="ARBA00022801"/>
    </source>
</evidence>
<organism evidence="7 8">
    <name type="scientific">Leucobacter chromiisoli</name>
    <dbReference type="NCBI Taxonomy" id="2796471"/>
    <lineage>
        <taxon>Bacteria</taxon>
        <taxon>Bacillati</taxon>
        <taxon>Actinomycetota</taxon>
        <taxon>Actinomycetes</taxon>
        <taxon>Micrococcales</taxon>
        <taxon>Microbacteriaceae</taxon>
        <taxon>Leucobacter</taxon>
    </lineage>
</organism>
<dbReference type="RefSeq" id="WP_200116496.1">
    <property type="nucleotide sequence ID" value="NZ_JAEHOH010000027.1"/>
</dbReference>
<keyword evidence="2" id="KW-0645">Protease</keyword>
<dbReference type="GO" id="GO:0006515">
    <property type="term" value="P:protein quality control for misfolded or incompletely synthesized proteins"/>
    <property type="evidence" value="ECO:0007669"/>
    <property type="project" value="TreeGrafter"/>
</dbReference>
<dbReference type="InterPro" id="IPR009003">
    <property type="entry name" value="Peptidase_S1_PA"/>
</dbReference>
<dbReference type="InterPro" id="IPR036034">
    <property type="entry name" value="PDZ_sf"/>
</dbReference>
<feature type="region of interest" description="Disordered" evidence="4">
    <location>
        <begin position="335"/>
        <end position="383"/>
    </location>
</feature>
<dbReference type="PANTHER" id="PTHR22939:SF129">
    <property type="entry name" value="SERINE PROTEASE HTRA2, MITOCHONDRIAL"/>
    <property type="match status" value="1"/>
</dbReference>
<accession>A0A934QBQ0</accession>
<dbReference type="EMBL" id="JAEHOH010000027">
    <property type="protein sequence ID" value="MBK0420357.1"/>
    <property type="molecule type" value="Genomic_DNA"/>
</dbReference>
<dbReference type="AlphaFoldDB" id="A0A934QBQ0"/>
<proteinExistence type="inferred from homology"/>
<feature type="domain" description="PDZ" evidence="6">
    <location>
        <begin position="449"/>
        <end position="537"/>
    </location>
</feature>
<evidence type="ECO:0000313" key="8">
    <source>
        <dbReference type="Proteomes" id="UP000608530"/>
    </source>
</evidence>
<comment type="caution">
    <text evidence="7">The sequence shown here is derived from an EMBL/GenBank/DDBJ whole genome shotgun (WGS) entry which is preliminary data.</text>
</comment>
<feature type="compositionally biased region" description="Low complexity" evidence="4">
    <location>
        <begin position="80"/>
        <end position="92"/>
    </location>
</feature>
<evidence type="ECO:0000313" key="7">
    <source>
        <dbReference type="EMBL" id="MBK0420357.1"/>
    </source>
</evidence>
<dbReference type="PANTHER" id="PTHR22939">
    <property type="entry name" value="SERINE PROTEASE FAMILY S1C HTRA-RELATED"/>
    <property type="match status" value="1"/>
</dbReference>
<evidence type="ECO:0000256" key="4">
    <source>
        <dbReference type="SAM" id="MobiDB-lite"/>
    </source>
</evidence>
<evidence type="ECO:0000256" key="2">
    <source>
        <dbReference type="ARBA" id="ARBA00022670"/>
    </source>
</evidence>
<dbReference type="SMART" id="SM00228">
    <property type="entry name" value="PDZ"/>
    <property type="match status" value="1"/>
</dbReference>
<dbReference type="PRINTS" id="PR00834">
    <property type="entry name" value="PROTEASES2C"/>
</dbReference>
<feature type="transmembrane region" description="Helical" evidence="5">
    <location>
        <begin position="149"/>
        <end position="171"/>
    </location>
</feature>
<feature type="compositionally biased region" description="Polar residues" evidence="4">
    <location>
        <begin position="371"/>
        <end position="383"/>
    </location>
</feature>
<evidence type="ECO:0000259" key="6">
    <source>
        <dbReference type="PROSITE" id="PS50106"/>
    </source>
</evidence>
<name>A0A934QBQ0_9MICO</name>
<dbReference type="Proteomes" id="UP000608530">
    <property type="component" value="Unassembled WGS sequence"/>
</dbReference>
<sequence>MSHTPEPDRTAPGAEGAPQDSAASRAAESASQHHEASQQHGPSPSFDGHPAPTGATAPLPPASDGRPQPGGSYAPPPYGAAPARAAESQPAAPGAPAPQPEPAYAVPGYAAGQPDASQPSSYDPGTRGSAFAADDHAGTAHPKSRGGTLVAGLAIGALVGGLVGGGVAAVVSSNVIPQQSSVSGAQSGAVTLNNPETATAITGVAAVAMPSVVTLDVSGASAAGSGSGVIYREDGYILTNAHVVTLDGAAGSDPTIRVKLSDGRVMDGTLVGTDPYADVAVVKVEADDLPAIEVADSDELNVGDLTVAIGAPLNLANTVTSGVVSALNRGISVGSPLIPEEPQSPDESQPDDNGNGLPWDFRFDNPDREQQTPPEQQSTSGGSVTLPVIQTDASINPGNSGGALLDGEGRLIGINVAIASTGGDAATAGSVGLGFAIPANLATRVADSIIEGEQPSHGLLGASVKDSSEDTDEDANHAGGLIVDVSRGGAADEAGLRAGDVITAVDGVPAADGTSVSALIRTHAGGSEVTISYTRGGEAAETTATLGTLEW</sequence>
<feature type="compositionally biased region" description="Low complexity" evidence="4">
    <location>
        <begin position="21"/>
        <end position="30"/>
    </location>
</feature>
<protein>
    <submittedName>
        <fullName evidence="7">Trypsin-like peptidase domain-containing protein</fullName>
    </submittedName>
</protein>